<accession>A0A0D3H5F9</accession>
<dbReference type="PaxDb" id="65489-OBART09G05990.1"/>
<protein>
    <submittedName>
        <fullName evidence="1">Uncharacterized protein</fullName>
    </submittedName>
</protein>
<organism evidence="1">
    <name type="scientific">Oryza barthii</name>
    <dbReference type="NCBI Taxonomy" id="65489"/>
    <lineage>
        <taxon>Eukaryota</taxon>
        <taxon>Viridiplantae</taxon>
        <taxon>Streptophyta</taxon>
        <taxon>Embryophyta</taxon>
        <taxon>Tracheophyta</taxon>
        <taxon>Spermatophyta</taxon>
        <taxon>Magnoliopsida</taxon>
        <taxon>Liliopsida</taxon>
        <taxon>Poales</taxon>
        <taxon>Poaceae</taxon>
        <taxon>BOP clade</taxon>
        <taxon>Oryzoideae</taxon>
        <taxon>Oryzeae</taxon>
        <taxon>Oryzinae</taxon>
        <taxon>Oryza</taxon>
    </lineage>
</organism>
<sequence length="66" mass="6865">MARVTMFQKQGMRCGGEAVPVTSWRRGGVSRQFGDDEECRGGSGMASAAGTVATGNCGHDVGEREA</sequence>
<keyword evidence="2" id="KW-1185">Reference proteome</keyword>
<dbReference type="HOGENOM" id="CLU_2835212_0_0_1"/>
<name>A0A0D3H5F9_9ORYZ</name>
<dbReference type="Proteomes" id="UP000026960">
    <property type="component" value="Chromosome 9"/>
</dbReference>
<dbReference type="AlphaFoldDB" id="A0A0D3H5F9"/>
<dbReference type="Gramene" id="OBART09G05990.1">
    <property type="protein sequence ID" value="OBART09G05990.1"/>
    <property type="gene ID" value="OBART09G05990"/>
</dbReference>
<dbReference type="EnsemblPlants" id="OBART09G05990.1">
    <property type="protein sequence ID" value="OBART09G05990.1"/>
    <property type="gene ID" value="OBART09G05990"/>
</dbReference>
<reference evidence="1" key="1">
    <citation type="journal article" date="2009" name="Rice">
        <title>De Novo Next Generation Sequencing of Plant Genomes.</title>
        <authorList>
            <person name="Rounsley S."/>
            <person name="Marri P.R."/>
            <person name="Yu Y."/>
            <person name="He R."/>
            <person name="Sisneros N."/>
            <person name="Goicoechea J.L."/>
            <person name="Lee S.J."/>
            <person name="Angelova A."/>
            <person name="Kudrna D."/>
            <person name="Luo M."/>
            <person name="Affourtit J."/>
            <person name="Desany B."/>
            <person name="Knight J."/>
            <person name="Niazi F."/>
            <person name="Egholm M."/>
            <person name="Wing R.A."/>
        </authorList>
    </citation>
    <scope>NUCLEOTIDE SEQUENCE [LARGE SCALE GENOMIC DNA]</scope>
    <source>
        <strain evidence="1">cv. IRGC 105608</strain>
    </source>
</reference>
<evidence type="ECO:0000313" key="2">
    <source>
        <dbReference type="Proteomes" id="UP000026960"/>
    </source>
</evidence>
<proteinExistence type="predicted"/>
<evidence type="ECO:0000313" key="1">
    <source>
        <dbReference type="EnsemblPlants" id="OBART09G05990.1"/>
    </source>
</evidence>
<reference evidence="1" key="2">
    <citation type="submission" date="2015-03" db="UniProtKB">
        <authorList>
            <consortium name="EnsemblPlants"/>
        </authorList>
    </citation>
    <scope>IDENTIFICATION</scope>
</reference>